<dbReference type="InterPro" id="IPR027351">
    <property type="entry name" value="(+)RNA_virus_helicase_core_dom"/>
</dbReference>
<dbReference type="GO" id="GO:0005829">
    <property type="term" value="C:cytosol"/>
    <property type="evidence" value="ECO:0007669"/>
    <property type="project" value="TreeGrafter"/>
</dbReference>
<sequence length="343" mass="39359">MDKGVTLAVAGSGKTSMLVSKLDLDRRFLIVTYTDANIENIRQKIIQKFGHIPRNVQVSTYFSFLYGFCYRPFLAMEKRSQGVTFKIPPQRPAFKLHDDRRYMTPKRWLYSNRLADFIDRSGVLPLVRRRLEKYYDAFFVDEIQDFGGHDFNFLLEAAKADVEICFVGDFYQHTYDTSRDGQKNSTLHDDYARYKGRFVAAGLRVDTDSLKVSRRCSVTVCQFISNQLGVSIVAHEDRETAVRFESDPEAVLALYSDPSVVKLFYQEHYKYGCFSENWGASKGADHYDDVCVVLSAPNVKAFHAETLSQLKPGPRNKLYVACSRARGSLTFIPESLLKQFKQK</sequence>
<dbReference type="PANTHER" id="PTHR11070:SF3">
    <property type="entry name" value="DNA 3'-5' HELICASE"/>
    <property type="match status" value="1"/>
</dbReference>
<dbReference type="GO" id="GO:0000725">
    <property type="term" value="P:recombinational repair"/>
    <property type="evidence" value="ECO:0007669"/>
    <property type="project" value="TreeGrafter"/>
</dbReference>
<dbReference type="InterPro" id="IPR027417">
    <property type="entry name" value="P-loop_NTPase"/>
</dbReference>
<dbReference type="PANTHER" id="PTHR11070">
    <property type="entry name" value="UVRD / RECB / PCRA DNA HELICASE FAMILY MEMBER"/>
    <property type="match status" value="1"/>
</dbReference>
<dbReference type="EMBL" id="CAADIN010000010">
    <property type="protein sequence ID" value="VFR84730.1"/>
    <property type="molecule type" value="Genomic_DNA"/>
</dbReference>
<dbReference type="InterPro" id="IPR000212">
    <property type="entry name" value="DNA_helicase_UvrD/REP"/>
</dbReference>
<organism evidence="2">
    <name type="scientific">plant metagenome</name>
    <dbReference type="NCBI Taxonomy" id="1297885"/>
    <lineage>
        <taxon>unclassified sequences</taxon>
        <taxon>metagenomes</taxon>
        <taxon>organismal metagenomes</taxon>
    </lineage>
</organism>
<gene>
    <name evidence="2" type="ORF">ISE2_3662</name>
</gene>
<dbReference type="GO" id="GO:0043138">
    <property type="term" value="F:3'-5' DNA helicase activity"/>
    <property type="evidence" value="ECO:0007669"/>
    <property type="project" value="TreeGrafter"/>
</dbReference>
<dbReference type="GO" id="GO:0005524">
    <property type="term" value="F:ATP binding"/>
    <property type="evidence" value="ECO:0007669"/>
    <property type="project" value="InterPro"/>
</dbReference>
<protein>
    <recommendedName>
        <fullName evidence="1">(+)RNA virus helicase C-terminal domain-containing protein</fullName>
    </recommendedName>
</protein>
<feature type="domain" description="(+)RNA virus helicase C-terminal" evidence="1">
    <location>
        <begin position="135"/>
        <end position="332"/>
    </location>
</feature>
<proteinExistence type="predicted"/>
<dbReference type="SUPFAM" id="SSF52540">
    <property type="entry name" value="P-loop containing nucleoside triphosphate hydrolases"/>
    <property type="match status" value="1"/>
</dbReference>
<name>A0A484UDF4_9ZZZZ</name>
<reference evidence="2" key="1">
    <citation type="submission" date="2019-03" db="EMBL/GenBank/DDBJ databases">
        <authorList>
            <person name="Danneels B."/>
        </authorList>
    </citation>
    <scope>NUCLEOTIDE SEQUENCE</scope>
</reference>
<dbReference type="Pfam" id="PF01443">
    <property type="entry name" value="Viral_helicase1"/>
    <property type="match status" value="1"/>
</dbReference>
<dbReference type="GO" id="GO:0003677">
    <property type="term" value="F:DNA binding"/>
    <property type="evidence" value="ECO:0007669"/>
    <property type="project" value="InterPro"/>
</dbReference>
<evidence type="ECO:0000313" key="2">
    <source>
        <dbReference type="EMBL" id="VFR84730.1"/>
    </source>
</evidence>
<dbReference type="AlphaFoldDB" id="A0A484UDF4"/>
<accession>A0A484UDF4</accession>
<evidence type="ECO:0000259" key="1">
    <source>
        <dbReference type="Pfam" id="PF01443"/>
    </source>
</evidence>
<dbReference type="Gene3D" id="3.40.50.300">
    <property type="entry name" value="P-loop containing nucleotide triphosphate hydrolases"/>
    <property type="match status" value="1"/>
</dbReference>